<dbReference type="RefSeq" id="WP_060941501.1">
    <property type="nucleotide sequence ID" value="NZ_JAIHUT010000021.1"/>
</dbReference>
<evidence type="ECO:0000259" key="3">
    <source>
        <dbReference type="PROSITE" id="PS50977"/>
    </source>
</evidence>
<protein>
    <submittedName>
        <fullName evidence="4">Transcriptional regulator, TetR family</fullName>
    </submittedName>
</protein>
<dbReference type="OrthoDB" id="6430772at2"/>
<proteinExistence type="predicted"/>
<accession>A0A133PR63</accession>
<dbReference type="SUPFAM" id="SSF46689">
    <property type="entry name" value="Homeodomain-like"/>
    <property type="match status" value="1"/>
</dbReference>
<keyword evidence="1 2" id="KW-0238">DNA-binding</keyword>
<dbReference type="InterPro" id="IPR050624">
    <property type="entry name" value="HTH-type_Tx_Regulator"/>
</dbReference>
<keyword evidence="5" id="KW-1185">Reference proteome</keyword>
<dbReference type="PROSITE" id="PS01081">
    <property type="entry name" value="HTH_TETR_1"/>
    <property type="match status" value="1"/>
</dbReference>
<evidence type="ECO:0000256" key="1">
    <source>
        <dbReference type="ARBA" id="ARBA00023125"/>
    </source>
</evidence>
<dbReference type="STRING" id="28128.HMPREF3226_02976"/>
<dbReference type="GO" id="GO:0003677">
    <property type="term" value="F:DNA binding"/>
    <property type="evidence" value="ECO:0007669"/>
    <property type="project" value="UniProtKB-UniRule"/>
</dbReference>
<dbReference type="PRINTS" id="PR00455">
    <property type="entry name" value="HTHTETR"/>
</dbReference>
<dbReference type="PATRIC" id="fig|28128.5.peg.3067"/>
<evidence type="ECO:0000313" key="4">
    <source>
        <dbReference type="EMBL" id="KXA31216.1"/>
    </source>
</evidence>
<dbReference type="eggNOG" id="COG1309">
    <property type="taxonomic scope" value="Bacteria"/>
</dbReference>
<organism evidence="4 5">
    <name type="scientific">Prevotella corporis</name>
    <dbReference type="NCBI Taxonomy" id="28128"/>
    <lineage>
        <taxon>Bacteria</taxon>
        <taxon>Pseudomonadati</taxon>
        <taxon>Bacteroidota</taxon>
        <taxon>Bacteroidia</taxon>
        <taxon>Bacteroidales</taxon>
        <taxon>Prevotellaceae</taxon>
        <taxon>Prevotella</taxon>
    </lineage>
</organism>
<dbReference type="Proteomes" id="UP000070533">
    <property type="component" value="Unassembled WGS sequence"/>
</dbReference>
<dbReference type="Gene3D" id="1.10.357.10">
    <property type="entry name" value="Tetracycline Repressor, domain 2"/>
    <property type="match status" value="1"/>
</dbReference>
<dbReference type="InterPro" id="IPR023772">
    <property type="entry name" value="DNA-bd_HTH_TetR-type_CS"/>
</dbReference>
<name>A0A133PR63_9BACT</name>
<dbReference type="InterPro" id="IPR001647">
    <property type="entry name" value="HTH_TetR"/>
</dbReference>
<evidence type="ECO:0000313" key="5">
    <source>
        <dbReference type="Proteomes" id="UP000070533"/>
    </source>
</evidence>
<dbReference type="PANTHER" id="PTHR43479">
    <property type="entry name" value="ACREF/ENVCD OPERON REPRESSOR-RELATED"/>
    <property type="match status" value="1"/>
</dbReference>
<dbReference type="AlphaFoldDB" id="A0A133PR63"/>
<dbReference type="InterPro" id="IPR009057">
    <property type="entry name" value="Homeodomain-like_sf"/>
</dbReference>
<gene>
    <name evidence="4" type="ORF">HMPREF3226_02976</name>
</gene>
<evidence type="ECO:0000256" key="2">
    <source>
        <dbReference type="PROSITE-ProRule" id="PRU00335"/>
    </source>
</evidence>
<dbReference type="Pfam" id="PF00440">
    <property type="entry name" value="TetR_N"/>
    <property type="match status" value="1"/>
</dbReference>
<dbReference type="PROSITE" id="PS50977">
    <property type="entry name" value="HTH_TETR_2"/>
    <property type="match status" value="1"/>
</dbReference>
<dbReference type="PANTHER" id="PTHR43479:SF11">
    <property type="entry name" value="ACREF_ENVCD OPERON REPRESSOR-RELATED"/>
    <property type="match status" value="1"/>
</dbReference>
<sequence length="204" mass="23829">MQKQKNNVRDLLLTVARDEFLKNGVKKTSMQTLAQKSGVAVGNIYNYFKSKDDLLKAILAPMLKAYEEYRRTGRSTFYNTTDVFEYEEYFYMMKNLVVSFIVPYRSELKLMIVETAGTSLEHYFDRFIEAQLRDGERYLATMKGKYPHLQVNFSKHFLPLLCQFWASILKELVANEKMTSNEQDALLSDYVKFNLGGWKLLMGV</sequence>
<feature type="domain" description="HTH tetR-type" evidence="3">
    <location>
        <begin position="6"/>
        <end position="66"/>
    </location>
</feature>
<feature type="DNA-binding region" description="H-T-H motif" evidence="2">
    <location>
        <begin position="29"/>
        <end position="48"/>
    </location>
</feature>
<dbReference type="EMBL" id="LRQG01000284">
    <property type="protein sequence ID" value="KXA31216.1"/>
    <property type="molecule type" value="Genomic_DNA"/>
</dbReference>
<comment type="caution">
    <text evidence="4">The sequence shown here is derived from an EMBL/GenBank/DDBJ whole genome shotgun (WGS) entry which is preliminary data.</text>
</comment>
<reference evidence="5" key="1">
    <citation type="submission" date="2016-01" db="EMBL/GenBank/DDBJ databases">
        <authorList>
            <person name="Mitreva M."/>
            <person name="Pepin K.H."/>
            <person name="Mihindukulasuriya K.A."/>
            <person name="Fulton R."/>
            <person name="Fronick C."/>
            <person name="O'Laughlin M."/>
            <person name="Miner T."/>
            <person name="Herter B."/>
            <person name="Rosa B.A."/>
            <person name="Cordes M."/>
            <person name="Tomlinson C."/>
            <person name="Wollam A."/>
            <person name="Palsikar V.B."/>
            <person name="Mardis E.R."/>
            <person name="Wilson R.K."/>
        </authorList>
    </citation>
    <scope>NUCLEOTIDE SEQUENCE [LARGE SCALE GENOMIC DNA]</scope>
    <source>
        <strain evidence="5">MJR7716</strain>
    </source>
</reference>